<dbReference type="AlphaFoldDB" id="A0A6V7NV77"/>
<evidence type="ECO:0000256" key="2">
    <source>
        <dbReference type="ARBA" id="ARBA00023015"/>
    </source>
</evidence>
<keyword evidence="2" id="KW-0805">Transcription regulation</keyword>
<dbReference type="PANTHER" id="PTHR33388">
    <property type="entry name" value="OS01G0212500 PROTEIN"/>
    <property type="match status" value="1"/>
</dbReference>
<gene>
    <name evidence="4" type="ORF">CB5_LOCUS5447</name>
</gene>
<dbReference type="GO" id="GO:0003700">
    <property type="term" value="F:DNA-binding transcription factor activity"/>
    <property type="evidence" value="ECO:0007669"/>
    <property type="project" value="InterPro"/>
</dbReference>
<reference evidence="4" key="1">
    <citation type="submission" date="2020-07" db="EMBL/GenBank/DDBJ databases">
        <authorList>
            <person name="Lin J."/>
        </authorList>
    </citation>
    <scope>NUCLEOTIDE SEQUENCE</scope>
</reference>
<evidence type="ECO:0000313" key="4">
    <source>
        <dbReference type="EMBL" id="CAD1822236.1"/>
    </source>
</evidence>
<name>A0A6V7NV77_ANACO</name>
<dbReference type="PANTHER" id="PTHR33388:SF18">
    <property type="entry name" value="PROTEIN SPEAR1"/>
    <property type="match status" value="1"/>
</dbReference>
<accession>A0A6V7NV77</accession>
<evidence type="ECO:0000256" key="3">
    <source>
        <dbReference type="ARBA" id="ARBA00023163"/>
    </source>
</evidence>
<proteinExistence type="predicted"/>
<protein>
    <submittedName>
        <fullName evidence="4">Uncharacterized protein</fullName>
    </submittedName>
</protein>
<keyword evidence="3" id="KW-0804">Transcription</keyword>
<dbReference type="EMBL" id="LR862142">
    <property type="protein sequence ID" value="CAD1822236.1"/>
    <property type="molecule type" value="Genomic_DNA"/>
</dbReference>
<organism evidence="4">
    <name type="scientific">Ananas comosus var. bracteatus</name>
    <name type="common">red pineapple</name>
    <dbReference type="NCBI Taxonomy" id="296719"/>
    <lineage>
        <taxon>Eukaryota</taxon>
        <taxon>Viridiplantae</taxon>
        <taxon>Streptophyta</taxon>
        <taxon>Embryophyta</taxon>
        <taxon>Tracheophyta</taxon>
        <taxon>Spermatophyta</taxon>
        <taxon>Magnoliopsida</taxon>
        <taxon>Liliopsida</taxon>
        <taxon>Poales</taxon>
        <taxon>Bromeliaceae</taxon>
        <taxon>Bromelioideae</taxon>
        <taxon>Ananas</taxon>
    </lineage>
</organism>
<evidence type="ECO:0000256" key="1">
    <source>
        <dbReference type="ARBA" id="ARBA00022491"/>
    </source>
</evidence>
<dbReference type="InterPro" id="IPR040356">
    <property type="entry name" value="SPEAR"/>
</dbReference>
<sequence length="143" mass="15696">MVLHDEQQPKYCNVVGGASKKSKTKKKIPQRGLGVAQLEKLLEEQRRSTSTSQIPVPPLFKDSFPKPAAAVDPAPTPSSAAAIDLFESPLSTRCFDYQGQVFEPPRNPTWASYPVPLVNKALLPEIELPSNQNYCSSYSITPP</sequence>
<keyword evidence="1" id="KW-0678">Repressor</keyword>